<feature type="chain" id="PRO_5032821175" evidence="1">
    <location>
        <begin position="23"/>
        <end position="234"/>
    </location>
</feature>
<dbReference type="EMBL" id="DRLF01000421">
    <property type="protein sequence ID" value="HEC07615.1"/>
    <property type="molecule type" value="Genomic_DNA"/>
</dbReference>
<name>A0A831RZB5_9GAMM</name>
<dbReference type="Proteomes" id="UP000886339">
    <property type="component" value="Unassembled WGS sequence"/>
</dbReference>
<dbReference type="Pfam" id="PF11306">
    <property type="entry name" value="DUF3108"/>
    <property type="match status" value="1"/>
</dbReference>
<evidence type="ECO:0000313" key="2">
    <source>
        <dbReference type="EMBL" id="HEC07615.1"/>
    </source>
</evidence>
<sequence length="234" mass="26958">MNILYRYWLFCACLLLPAGSYALQPFSASYQLLLDDEKKGETQFSLLLPSTGYSFEAFTLPQGKLAAIDVKHEILETSHGHFKDSRPEPDSYYYAVRNASGTQMLEFFFDWKKNQLTLRGDKEQQKFALEDGTQDHLSYILRAIMLAESNQRIARFKRISIEGTKEITLKKKLQKYISTPAGRFLALEINVETTNGKETRSLWLAVKHGFMPLLLTKNTDKGRVRMELTKVEKQ</sequence>
<reference evidence="2" key="1">
    <citation type="journal article" date="2020" name="mSystems">
        <title>Genome- and Community-Level Interaction Insights into Carbon Utilization and Element Cycling Functions of Hydrothermarchaeota in Hydrothermal Sediment.</title>
        <authorList>
            <person name="Zhou Z."/>
            <person name="Liu Y."/>
            <person name="Xu W."/>
            <person name="Pan J."/>
            <person name="Luo Z.H."/>
            <person name="Li M."/>
        </authorList>
    </citation>
    <scope>NUCLEOTIDE SEQUENCE [LARGE SCALE GENOMIC DNA]</scope>
    <source>
        <strain evidence="2">HyVt-458</strain>
    </source>
</reference>
<organism evidence="2">
    <name type="scientific">Thiolapillus brandeum</name>
    <dbReference type="NCBI Taxonomy" id="1076588"/>
    <lineage>
        <taxon>Bacteria</taxon>
        <taxon>Pseudomonadati</taxon>
        <taxon>Pseudomonadota</taxon>
        <taxon>Gammaproteobacteria</taxon>
        <taxon>Chromatiales</taxon>
        <taxon>Sedimenticolaceae</taxon>
        <taxon>Thiolapillus</taxon>
    </lineage>
</organism>
<gene>
    <name evidence="2" type="ORF">ENJ12_12225</name>
</gene>
<evidence type="ECO:0000256" key="1">
    <source>
        <dbReference type="SAM" id="SignalP"/>
    </source>
</evidence>
<feature type="signal peptide" evidence="1">
    <location>
        <begin position="1"/>
        <end position="22"/>
    </location>
</feature>
<accession>A0A831RZB5</accession>
<dbReference type="InterPro" id="IPR021457">
    <property type="entry name" value="DUF3108"/>
</dbReference>
<protein>
    <submittedName>
        <fullName evidence="2">DUF3108 domain-containing protein</fullName>
    </submittedName>
</protein>
<proteinExistence type="predicted"/>
<comment type="caution">
    <text evidence="2">The sequence shown here is derived from an EMBL/GenBank/DDBJ whole genome shotgun (WGS) entry which is preliminary data.</text>
</comment>
<keyword evidence="1" id="KW-0732">Signal</keyword>
<dbReference type="AlphaFoldDB" id="A0A831RZB5"/>